<name>A0A0A1WKQ4_ZEUCU</name>
<protein>
    <submittedName>
        <fullName evidence="2">C-C motif chemokine 4</fullName>
    </submittedName>
</protein>
<feature type="transmembrane region" description="Helical" evidence="1">
    <location>
        <begin position="20"/>
        <end position="43"/>
    </location>
</feature>
<accession>A0A0A1WKQ4</accession>
<dbReference type="AlphaFoldDB" id="A0A0A1WKQ4"/>
<reference evidence="2" key="2">
    <citation type="journal article" date="2015" name="Gigascience">
        <title>Reconstructing a comprehensive transcriptome assembly of a white-pupal translocated strain of the pest fruit fly Bactrocera cucurbitae.</title>
        <authorList>
            <person name="Sim S.B."/>
            <person name="Calla B."/>
            <person name="Hall B."/>
            <person name="DeRego T."/>
            <person name="Geib S.M."/>
        </authorList>
    </citation>
    <scope>NUCLEOTIDE SEQUENCE</scope>
</reference>
<feature type="non-terminal residue" evidence="2">
    <location>
        <position position="1"/>
    </location>
</feature>
<keyword evidence="1" id="KW-0472">Membrane</keyword>
<gene>
    <name evidence="2" type="primary">CCL4</name>
    <name evidence="2" type="ORF">g.412</name>
</gene>
<proteinExistence type="predicted"/>
<keyword evidence="1" id="KW-1133">Transmembrane helix</keyword>
<sequence length="119" mass="13382">ENYFDSLVFVQFDKPKGNFYFYFKMKLFVFVLFSLLLASAYCYPAKSEDVNAAPLEQEAAAVTDSHVRQKRGYYPVVGYGVSYPVYHAVAPVHVAPVHYAAYSVPVATYSHAYPATIYG</sequence>
<evidence type="ECO:0000256" key="1">
    <source>
        <dbReference type="SAM" id="Phobius"/>
    </source>
</evidence>
<dbReference type="EMBL" id="GBXI01014865">
    <property type="protein sequence ID" value="JAC99426.1"/>
    <property type="molecule type" value="Transcribed_RNA"/>
</dbReference>
<keyword evidence="1" id="KW-0812">Transmembrane</keyword>
<organism evidence="2">
    <name type="scientific">Zeugodacus cucurbitae</name>
    <name type="common">Melon fruit fly</name>
    <name type="synonym">Bactrocera cucurbitae</name>
    <dbReference type="NCBI Taxonomy" id="28588"/>
    <lineage>
        <taxon>Eukaryota</taxon>
        <taxon>Metazoa</taxon>
        <taxon>Ecdysozoa</taxon>
        <taxon>Arthropoda</taxon>
        <taxon>Hexapoda</taxon>
        <taxon>Insecta</taxon>
        <taxon>Pterygota</taxon>
        <taxon>Neoptera</taxon>
        <taxon>Endopterygota</taxon>
        <taxon>Diptera</taxon>
        <taxon>Brachycera</taxon>
        <taxon>Muscomorpha</taxon>
        <taxon>Tephritoidea</taxon>
        <taxon>Tephritidae</taxon>
        <taxon>Zeugodacus</taxon>
        <taxon>Zeugodacus</taxon>
    </lineage>
</organism>
<evidence type="ECO:0000313" key="2">
    <source>
        <dbReference type="EMBL" id="JAC99426.1"/>
    </source>
</evidence>
<reference evidence="2" key="1">
    <citation type="submission" date="2014-11" db="EMBL/GenBank/DDBJ databases">
        <authorList>
            <person name="Geib S."/>
        </authorList>
    </citation>
    <scope>NUCLEOTIDE SEQUENCE</scope>
</reference>